<organism evidence="2 4">
    <name type="scientific">Pichia sorbitophila (strain ATCC MYA-4447 / BCRC 22081 / CBS 7064 / NBRC 10061 / NRRL Y-12695)</name>
    <name type="common">Hybrid yeast</name>
    <dbReference type="NCBI Taxonomy" id="559304"/>
    <lineage>
        <taxon>Eukaryota</taxon>
        <taxon>Fungi</taxon>
        <taxon>Dikarya</taxon>
        <taxon>Ascomycota</taxon>
        <taxon>Saccharomycotina</taxon>
        <taxon>Pichiomycetes</taxon>
        <taxon>Debaryomycetaceae</taxon>
        <taxon>Millerozyma</taxon>
    </lineage>
</organism>
<proteinExistence type="predicted"/>
<dbReference type="Proteomes" id="UP000005222">
    <property type="component" value="Chromosome H"/>
</dbReference>
<feature type="compositionally biased region" description="Polar residues" evidence="1">
    <location>
        <begin position="443"/>
        <end position="456"/>
    </location>
</feature>
<gene>
    <name evidence="2" type="primary">Piso0_003591</name>
    <name evidence="2" type="ORF">GNLVRS01_PISO0G15692g</name>
    <name evidence="3" type="ORF">GNLVRS01_PISO0H15693g</name>
</gene>
<dbReference type="InParanoid" id="G8YJH9"/>
<feature type="compositionally biased region" description="Polar residues" evidence="1">
    <location>
        <begin position="207"/>
        <end position="219"/>
    </location>
</feature>
<dbReference type="STRING" id="559304.G8YJH9"/>
<evidence type="ECO:0000313" key="2">
    <source>
        <dbReference type="EMBL" id="CCE80474.1"/>
    </source>
</evidence>
<dbReference type="Proteomes" id="UP000005222">
    <property type="component" value="Chromosome G"/>
</dbReference>
<dbReference type="EMBL" id="FO082053">
    <property type="protein sequence ID" value="CCE80474.1"/>
    <property type="molecule type" value="Genomic_DNA"/>
</dbReference>
<accession>G8YJH9</accession>
<feature type="compositionally biased region" description="Low complexity" evidence="1">
    <location>
        <begin position="457"/>
        <end position="478"/>
    </location>
</feature>
<dbReference type="GO" id="GO:0010106">
    <property type="term" value="P:cellular response to iron ion starvation"/>
    <property type="evidence" value="ECO:0007669"/>
    <property type="project" value="InterPro"/>
</dbReference>
<dbReference type="OrthoDB" id="4068596at2759"/>
<name>G8YJH9_PICSO</name>
<feature type="compositionally biased region" description="Polar residues" evidence="1">
    <location>
        <begin position="511"/>
        <end position="528"/>
    </location>
</feature>
<reference evidence="4" key="2">
    <citation type="journal article" date="2012" name="G3 (Bethesda)">
        <title>Pichia sorbitophila, an interspecies yeast hybrid reveals early steps of genome resolution following polyploidization.</title>
        <authorList>
            <person name="Leh Louis V."/>
            <person name="Despons L."/>
            <person name="Friedrich A."/>
            <person name="Martin T."/>
            <person name="Durrens P."/>
            <person name="Casaregola S."/>
            <person name="Neuveglise C."/>
            <person name="Fairhead C."/>
            <person name="Marck C."/>
            <person name="Cruz J.A."/>
            <person name="Straub M.L."/>
            <person name="Kugler V."/>
            <person name="Sacerdot C."/>
            <person name="Uzunov Z."/>
            <person name="Thierry A."/>
            <person name="Weiss S."/>
            <person name="Bleykasten C."/>
            <person name="De Montigny J."/>
            <person name="Jacques N."/>
            <person name="Jung P."/>
            <person name="Lemaire M."/>
            <person name="Mallet S."/>
            <person name="Morel G."/>
            <person name="Richard G.F."/>
            <person name="Sarkar A."/>
            <person name="Savel G."/>
            <person name="Schacherer J."/>
            <person name="Seret M.L."/>
            <person name="Talla E."/>
            <person name="Samson G."/>
            <person name="Jubin C."/>
            <person name="Poulain J."/>
            <person name="Vacherie B."/>
            <person name="Barbe V."/>
            <person name="Pelletier E."/>
            <person name="Sherman D.J."/>
            <person name="Westhof E."/>
            <person name="Weissenbach J."/>
            <person name="Baret P.V."/>
            <person name="Wincker P."/>
            <person name="Gaillardin C."/>
            <person name="Dujon B."/>
            <person name="Souciet J.L."/>
        </authorList>
    </citation>
    <scope>NUCLEOTIDE SEQUENCE [LARGE SCALE GENOMIC DNA]</scope>
    <source>
        <strain evidence="4">ATCC MYA-4447 / BCRC 22081 / CBS 7064 / NBRC 10061 / NRRL Y-12695</strain>
    </source>
</reference>
<protein>
    <submittedName>
        <fullName evidence="2">Piso0_003591 protein</fullName>
    </submittedName>
</protein>
<evidence type="ECO:0000313" key="3">
    <source>
        <dbReference type="EMBL" id="CCE81239.1"/>
    </source>
</evidence>
<feature type="region of interest" description="Disordered" evidence="1">
    <location>
        <begin position="511"/>
        <end position="539"/>
    </location>
</feature>
<dbReference type="GO" id="GO:0045944">
    <property type="term" value="P:positive regulation of transcription by RNA polymerase II"/>
    <property type="evidence" value="ECO:0007669"/>
    <property type="project" value="InterPro"/>
</dbReference>
<reference evidence="2" key="1">
    <citation type="submission" date="2011-10" db="EMBL/GenBank/DDBJ databases">
        <authorList>
            <person name="Genoscope - CEA"/>
        </authorList>
    </citation>
    <scope>NUCLEOTIDE SEQUENCE</scope>
</reference>
<dbReference type="InterPro" id="IPR014842">
    <property type="entry name" value="AFT"/>
</dbReference>
<keyword evidence="4" id="KW-1185">Reference proteome</keyword>
<dbReference type="Pfam" id="PF08731">
    <property type="entry name" value="AFT"/>
    <property type="match status" value="1"/>
</dbReference>
<evidence type="ECO:0000256" key="1">
    <source>
        <dbReference type="SAM" id="MobiDB-lite"/>
    </source>
</evidence>
<sequence>MSGSAIEKQSLGDSKLELQKFKSKEDIKPWLSDYLLKTRGIHIAIARSDSKKMIFRCKPTKNTTGAKTRSCPFKIRANYSIKKKNWNLVVINDNHDHEIEGLSRSQIAENYDDIFKNKRPFVKYFPESSATLDIGEESTARYSSSNLFDSSLPAKAQITVQAHKYSNHLDTSNVSISGKQMNNLSGDFAGFTKKRRIDNSKQEADTKQGQLNLKNDTSPNEMFHHDVNLDFLYNEVTSLINGTLFNNHGLLESDKKSMVKLFFSKFVDDYRAILISLLDLEKNRQNVSLDVTHTHNQGFGSSANMNTSSSGTNSNLIPLSPLLNESNDEYLGQNSSSPLNGQPVDTFSQMSHPGMVSPLHGLVASHVAGLVPNNSNLSMSVHPTIPPISMSAAQQLPSFNTIQNQITVSPKIQSVTSSSFMSLNLPGGTSSFSQSAALAPLSSNNTMNPSHIQKSVSSRLLNTSNGSTSSQNTSGPPSVHTHSAISNDFRYSSSQNVSTVTSLANLTQNGSFSNVGHSVQSHANNPSPRNGGGQINSHGIPFNTTLSSILGSDVAGSSYSAAIHNGAEQHQITCELGEHSSSKVNTGSKESLLHSNIYSNSSNIDSISDHW</sequence>
<dbReference type="GO" id="GO:0000981">
    <property type="term" value="F:DNA-binding transcription factor activity, RNA polymerase II-specific"/>
    <property type="evidence" value="ECO:0007669"/>
    <property type="project" value="InterPro"/>
</dbReference>
<dbReference type="AlphaFoldDB" id="G8YJH9"/>
<dbReference type="HOGENOM" id="CLU_451281_0_0_1"/>
<feature type="region of interest" description="Disordered" evidence="1">
    <location>
        <begin position="443"/>
        <end position="484"/>
    </location>
</feature>
<dbReference type="eggNOG" id="KOG4818">
    <property type="taxonomic scope" value="Eukaryota"/>
</dbReference>
<dbReference type="EMBL" id="FO082052">
    <property type="protein sequence ID" value="CCE81239.1"/>
    <property type="molecule type" value="Genomic_DNA"/>
</dbReference>
<feature type="region of interest" description="Disordered" evidence="1">
    <location>
        <begin position="198"/>
        <end position="219"/>
    </location>
</feature>
<evidence type="ECO:0000313" key="4">
    <source>
        <dbReference type="Proteomes" id="UP000005222"/>
    </source>
</evidence>